<dbReference type="STRING" id="283909.R7VG40"/>
<dbReference type="GO" id="GO:0005777">
    <property type="term" value="C:peroxisome"/>
    <property type="evidence" value="ECO:0007669"/>
    <property type="project" value="UniProtKB-SubCell"/>
</dbReference>
<dbReference type="Proteomes" id="UP000014760">
    <property type="component" value="Unassembled WGS sequence"/>
</dbReference>
<feature type="domain" description="Choline/carnitine acyltransferase" evidence="16">
    <location>
        <begin position="20"/>
        <end position="591"/>
    </location>
</feature>
<keyword evidence="6" id="KW-0276">Fatty acid metabolism</keyword>
<keyword evidence="7" id="KW-0007">Acetylation</keyword>
<evidence type="ECO:0000256" key="10">
    <source>
        <dbReference type="ARBA" id="ARBA00023315"/>
    </source>
</evidence>
<evidence type="ECO:0000313" key="19">
    <source>
        <dbReference type="Proteomes" id="UP000014760"/>
    </source>
</evidence>
<keyword evidence="19" id="KW-1185">Reference proteome</keyword>
<dbReference type="SUPFAM" id="SSF52777">
    <property type="entry name" value="CoA-dependent acyltransferases"/>
    <property type="match status" value="2"/>
</dbReference>
<dbReference type="PANTHER" id="PTHR22589:SF67">
    <property type="entry name" value="PEROXISOMAL CARNITINE O-OCTANOYLTRANSFERASE"/>
    <property type="match status" value="1"/>
</dbReference>
<organism evidence="17">
    <name type="scientific">Capitella teleta</name>
    <name type="common">Polychaete worm</name>
    <dbReference type="NCBI Taxonomy" id="283909"/>
    <lineage>
        <taxon>Eukaryota</taxon>
        <taxon>Metazoa</taxon>
        <taxon>Spiralia</taxon>
        <taxon>Lophotrochozoa</taxon>
        <taxon>Annelida</taxon>
        <taxon>Polychaeta</taxon>
        <taxon>Sedentaria</taxon>
        <taxon>Scolecida</taxon>
        <taxon>Capitellidae</taxon>
        <taxon>Capitella</taxon>
    </lineage>
</organism>
<evidence type="ECO:0000313" key="17">
    <source>
        <dbReference type="EMBL" id="ELU17808.1"/>
    </source>
</evidence>
<reference evidence="18" key="3">
    <citation type="submission" date="2015-06" db="UniProtKB">
        <authorList>
            <consortium name="EnsemblMetazoa"/>
        </authorList>
    </citation>
    <scope>IDENTIFICATION</scope>
</reference>
<evidence type="ECO:0000256" key="9">
    <source>
        <dbReference type="ARBA" id="ARBA00023140"/>
    </source>
</evidence>
<name>R7VG40_CAPTE</name>
<dbReference type="EnsemblMetazoa" id="CapteT171816">
    <property type="protein sequence ID" value="CapteP171816"/>
    <property type="gene ID" value="CapteG171816"/>
</dbReference>
<comment type="pathway">
    <text evidence="2">Lipid metabolism; fatty acid beta-oxidation.</text>
</comment>
<evidence type="ECO:0000256" key="2">
    <source>
        <dbReference type="ARBA" id="ARBA00005005"/>
    </source>
</evidence>
<dbReference type="FunCoup" id="R7VG40">
    <property type="interactions" value="310"/>
</dbReference>
<evidence type="ECO:0000256" key="8">
    <source>
        <dbReference type="ARBA" id="ARBA00023098"/>
    </source>
</evidence>
<dbReference type="HOGENOM" id="CLU_013513_5_3_1"/>
<comment type="subcellular location">
    <subcellularLocation>
        <location evidence="1">Peroxisome</location>
    </subcellularLocation>
</comment>
<dbReference type="OMA" id="DVWAKDY"/>
<evidence type="ECO:0000256" key="4">
    <source>
        <dbReference type="ARBA" id="ARBA00022448"/>
    </source>
</evidence>
<evidence type="ECO:0000256" key="6">
    <source>
        <dbReference type="ARBA" id="ARBA00022832"/>
    </source>
</evidence>
<dbReference type="PANTHER" id="PTHR22589">
    <property type="entry name" value="CARNITINE O-ACYLTRANSFERASE"/>
    <property type="match status" value="1"/>
</dbReference>
<evidence type="ECO:0000256" key="7">
    <source>
        <dbReference type="ARBA" id="ARBA00022990"/>
    </source>
</evidence>
<dbReference type="EC" id="2.3.1.137" evidence="12"/>
<dbReference type="InterPro" id="IPR042231">
    <property type="entry name" value="Cho/carn_acyl_trans_2"/>
</dbReference>
<dbReference type="GO" id="GO:0008458">
    <property type="term" value="F:carnitine O-octanoyltransferase activity"/>
    <property type="evidence" value="ECO:0007669"/>
    <property type="project" value="UniProtKB-EC"/>
</dbReference>
<evidence type="ECO:0000256" key="14">
    <source>
        <dbReference type="PIRSR" id="PIRSR600542-1"/>
    </source>
</evidence>
<dbReference type="Pfam" id="PF00755">
    <property type="entry name" value="Carn_acyltransf"/>
    <property type="match status" value="1"/>
</dbReference>
<accession>R7VG40</accession>
<dbReference type="InterPro" id="IPR023213">
    <property type="entry name" value="CAT-like_dom_sf"/>
</dbReference>
<feature type="active site" description="Proton acceptor" evidence="14">
    <location>
        <position position="322"/>
    </location>
</feature>
<evidence type="ECO:0000259" key="16">
    <source>
        <dbReference type="Pfam" id="PF00755"/>
    </source>
</evidence>
<evidence type="ECO:0000256" key="5">
    <source>
        <dbReference type="ARBA" id="ARBA00022679"/>
    </source>
</evidence>
<dbReference type="OrthoDB" id="240216at2759"/>
<dbReference type="InterPro" id="IPR039551">
    <property type="entry name" value="Cho/carn_acyl_trans"/>
</dbReference>
<evidence type="ECO:0000256" key="12">
    <source>
        <dbReference type="ARBA" id="ARBA00066418"/>
    </source>
</evidence>
<evidence type="ECO:0000313" key="18">
    <source>
        <dbReference type="EnsemblMetazoa" id="CapteP171816"/>
    </source>
</evidence>
<proteinExistence type="inferred from homology"/>
<evidence type="ECO:0000256" key="3">
    <source>
        <dbReference type="ARBA" id="ARBA00005232"/>
    </source>
</evidence>
<dbReference type="EMBL" id="AMQN01003940">
    <property type="status" value="NOT_ANNOTATED_CDS"/>
    <property type="molecule type" value="Genomic_DNA"/>
</dbReference>
<keyword evidence="5 15" id="KW-0808">Transferase</keyword>
<keyword evidence="10 15" id="KW-0012">Acyltransferase</keyword>
<dbReference type="Gene3D" id="3.30.559.10">
    <property type="entry name" value="Chloramphenicol acetyltransferase-like domain"/>
    <property type="match status" value="1"/>
</dbReference>
<sequence length="609" mass="69423">MYLSKGEEKTFQYQDSLPSLPIPDLEHTLAKYLESVQPFLTKEEYAKTELIVKDFGQGIGRKLQIKLLEKSKHKRNWVEKWWEDLAYLSLRTPHSPFLNFTGPAPYSDSKWPPLEGSQIERASLIVWFSLRYWETLRKEKLRVDRGSSKTVWCMHQYKRMFSGCKTPGVHVDKLNDYFKTEREGPTPTHLLVLCKGRLFTMDVLDAQGQLKTAPEIRAALQIIRDTCDRQMRGPGIGSLTAGNRESWFKLREHLIQLDEKNARYLELIQTAIMGLSLDESSPDSMSGICQNGLLGDSSCRWFDKSLTFIIYKNGTVACNCDHSAFDGMMMVTILHYLSLLFSLYDLWKGPSTVRNFPPPVEMDFKIDSKITSGILEAQKLFKNAEESLDIEARYFSHYGKKYIRGFKLHPDAFVQVALQLAYYRLYNKFAPTYETATTRKFFHGRTETVRSCTNETVAFCKAMTNPEATSQKKYQLLMQAMKKHIDNMGDCMEAKGCDRHLFGLSVIAMEEGIAPHEIYTDKAFTKSGGGGNYILSTSFVGYTPVFGGVAPMCKDGYGCFYSIQPEQMSVFVSSWKADEETSSAELHESLSQSLLEIKHLLDTTAPPKL</sequence>
<comment type="catalytic activity">
    <reaction evidence="11">
        <text>octanoyl-CoA + (R)-carnitine = O-octanoyl-(R)-carnitine + CoA</text>
        <dbReference type="Rhea" id="RHEA:17177"/>
        <dbReference type="ChEBI" id="CHEBI:16347"/>
        <dbReference type="ChEBI" id="CHEBI:18102"/>
        <dbReference type="ChEBI" id="CHEBI:57287"/>
        <dbReference type="ChEBI" id="CHEBI:57386"/>
        <dbReference type="EC" id="2.3.1.137"/>
    </reaction>
</comment>
<evidence type="ECO:0000256" key="1">
    <source>
        <dbReference type="ARBA" id="ARBA00004275"/>
    </source>
</evidence>
<dbReference type="InterPro" id="IPR000542">
    <property type="entry name" value="Carn_acyl_trans"/>
</dbReference>
<gene>
    <name evidence="17" type="ORF">CAPTEDRAFT_171816</name>
</gene>
<keyword evidence="4" id="KW-0813">Transport</keyword>
<dbReference type="GO" id="GO:0006631">
    <property type="term" value="P:fatty acid metabolic process"/>
    <property type="evidence" value="ECO:0007669"/>
    <property type="project" value="UniProtKB-KW"/>
</dbReference>
<dbReference type="AlphaFoldDB" id="R7VG40"/>
<reference evidence="17 19" key="2">
    <citation type="journal article" date="2013" name="Nature">
        <title>Insights into bilaterian evolution from three spiralian genomes.</title>
        <authorList>
            <person name="Simakov O."/>
            <person name="Marletaz F."/>
            <person name="Cho S.J."/>
            <person name="Edsinger-Gonzales E."/>
            <person name="Havlak P."/>
            <person name="Hellsten U."/>
            <person name="Kuo D.H."/>
            <person name="Larsson T."/>
            <person name="Lv J."/>
            <person name="Arendt D."/>
            <person name="Savage R."/>
            <person name="Osoegawa K."/>
            <person name="de Jong P."/>
            <person name="Grimwood J."/>
            <person name="Chapman J.A."/>
            <person name="Shapiro H."/>
            <person name="Aerts A."/>
            <person name="Otillar R.P."/>
            <person name="Terry A.Y."/>
            <person name="Boore J.L."/>
            <person name="Grigoriev I.V."/>
            <person name="Lindberg D.R."/>
            <person name="Seaver E.C."/>
            <person name="Weisblat D.A."/>
            <person name="Putnam N.H."/>
            <person name="Rokhsar D.S."/>
        </authorList>
    </citation>
    <scope>NUCLEOTIDE SEQUENCE</scope>
    <source>
        <strain evidence="17 19">I ESC-2004</strain>
    </source>
</reference>
<evidence type="ECO:0000256" key="11">
    <source>
        <dbReference type="ARBA" id="ARBA00052326"/>
    </source>
</evidence>
<dbReference type="PROSITE" id="PS00440">
    <property type="entry name" value="ACYLTRANSF_C_2"/>
    <property type="match status" value="1"/>
</dbReference>
<reference evidence="19" key="1">
    <citation type="submission" date="2012-12" db="EMBL/GenBank/DDBJ databases">
        <authorList>
            <person name="Hellsten U."/>
            <person name="Grimwood J."/>
            <person name="Chapman J.A."/>
            <person name="Shapiro H."/>
            <person name="Aerts A."/>
            <person name="Otillar R.P."/>
            <person name="Terry A.Y."/>
            <person name="Boore J.L."/>
            <person name="Simakov O."/>
            <person name="Marletaz F."/>
            <person name="Cho S.-J."/>
            <person name="Edsinger-Gonzales E."/>
            <person name="Havlak P."/>
            <person name="Kuo D.-H."/>
            <person name="Larsson T."/>
            <person name="Lv J."/>
            <person name="Arendt D."/>
            <person name="Savage R."/>
            <person name="Osoegawa K."/>
            <person name="de Jong P."/>
            <person name="Lindberg D.R."/>
            <person name="Seaver E.C."/>
            <person name="Weisblat D.A."/>
            <person name="Putnam N.H."/>
            <person name="Grigoriev I.V."/>
            <person name="Rokhsar D.S."/>
        </authorList>
    </citation>
    <scope>NUCLEOTIDE SEQUENCE</scope>
    <source>
        <strain evidence="19">I ESC-2004</strain>
    </source>
</reference>
<keyword evidence="8" id="KW-0443">Lipid metabolism</keyword>
<comment type="similarity">
    <text evidence="3 15">Belongs to the carnitine/choline acetyltransferase family.</text>
</comment>
<dbReference type="FunFam" id="3.30.559.70:FF:000006">
    <property type="entry name" value="Peroxisomal carnitine O-octanoyltransferase"/>
    <property type="match status" value="1"/>
</dbReference>
<evidence type="ECO:0000256" key="15">
    <source>
        <dbReference type="RuleBase" id="RU003801"/>
    </source>
</evidence>
<protein>
    <recommendedName>
        <fullName evidence="13">Peroxisomal carnitine O-octanoyltransferase</fullName>
        <ecNumber evidence="12">2.3.1.137</ecNumber>
    </recommendedName>
</protein>
<dbReference type="Gene3D" id="3.30.559.70">
    <property type="entry name" value="Choline/Carnitine o-acyltransferase, domain 2"/>
    <property type="match status" value="1"/>
</dbReference>
<keyword evidence="9" id="KW-0576">Peroxisome</keyword>
<dbReference type="EMBL" id="KB292298">
    <property type="protein sequence ID" value="ELU17808.1"/>
    <property type="molecule type" value="Genomic_DNA"/>
</dbReference>
<evidence type="ECO:0000256" key="13">
    <source>
        <dbReference type="ARBA" id="ARBA00067184"/>
    </source>
</evidence>